<dbReference type="OrthoDB" id="3478523at2759"/>
<reference evidence="2" key="1">
    <citation type="submission" date="2022-06" db="EMBL/GenBank/DDBJ databases">
        <title>Genome Sequence of Candolleomyces eurysporus.</title>
        <authorList>
            <person name="Buettner E."/>
        </authorList>
    </citation>
    <scope>NUCLEOTIDE SEQUENCE</scope>
    <source>
        <strain evidence="2">VTCC 930004</strain>
    </source>
</reference>
<organism evidence="2 3">
    <name type="scientific">Candolleomyces eurysporus</name>
    <dbReference type="NCBI Taxonomy" id="2828524"/>
    <lineage>
        <taxon>Eukaryota</taxon>
        <taxon>Fungi</taxon>
        <taxon>Dikarya</taxon>
        <taxon>Basidiomycota</taxon>
        <taxon>Agaricomycotina</taxon>
        <taxon>Agaricomycetes</taxon>
        <taxon>Agaricomycetidae</taxon>
        <taxon>Agaricales</taxon>
        <taxon>Agaricineae</taxon>
        <taxon>Psathyrellaceae</taxon>
        <taxon>Candolleomyces</taxon>
    </lineage>
</organism>
<protein>
    <submittedName>
        <fullName evidence="2">Uncharacterized protein</fullName>
    </submittedName>
</protein>
<evidence type="ECO:0000256" key="1">
    <source>
        <dbReference type="SAM" id="MobiDB-lite"/>
    </source>
</evidence>
<name>A0A9W8JKZ3_9AGAR</name>
<feature type="non-terminal residue" evidence="2">
    <location>
        <position position="441"/>
    </location>
</feature>
<gene>
    <name evidence="2" type="ORF">H1R20_g452</name>
</gene>
<dbReference type="EMBL" id="JANBPK010000034">
    <property type="protein sequence ID" value="KAJ2936631.1"/>
    <property type="molecule type" value="Genomic_DNA"/>
</dbReference>
<feature type="compositionally biased region" description="Basic and acidic residues" evidence="1">
    <location>
        <begin position="332"/>
        <end position="356"/>
    </location>
</feature>
<feature type="region of interest" description="Disordered" evidence="1">
    <location>
        <begin position="282"/>
        <end position="311"/>
    </location>
</feature>
<accession>A0A9W8JKZ3</accession>
<proteinExistence type="predicted"/>
<dbReference type="AlphaFoldDB" id="A0A9W8JKZ3"/>
<sequence length="441" mass="51140">MPVVQGQHRRYHAVANRLPRLPRELVHEVLGDLSIQNILELLCNHNLPYLDECASSHFTIKKFLPPTDLPEVKEYFTLYLNIRQVDRSDPHPHIKQFEHDVHHFSSTAAANFIPTIKSAILQELKTYHPFLPVLAHFLDAPSPEDQGDLMVVDTSPESPPDPKFPDPVFWDTKSVAGLRSIFELIDTAEVRLNTEKKAQLIRMADLLERYPNILRTCCEKNQEPRNQKHRVDYLRLQAARMHTRQILENQFVARVIFAQNQFYLVPYDKVLRVFLKILQRYPPAPSTQPQSSTDQGEGRPSNNQQKARPHHQYPPEALKVVIAGFAQVYPHPADKSEPSDKRDSDSDSDSIRETRTPRVVHTTYSLPKFRDRGGAAQPTFHVFPEHPKPRDLRKWERILPFAEAEFQWLEAFLSVCDYMSKMQEEWSQGRTVADYWKSHVG</sequence>
<evidence type="ECO:0000313" key="2">
    <source>
        <dbReference type="EMBL" id="KAJ2936631.1"/>
    </source>
</evidence>
<evidence type="ECO:0000313" key="3">
    <source>
        <dbReference type="Proteomes" id="UP001140091"/>
    </source>
</evidence>
<dbReference type="Proteomes" id="UP001140091">
    <property type="component" value="Unassembled WGS sequence"/>
</dbReference>
<comment type="caution">
    <text evidence="2">The sequence shown here is derived from an EMBL/GenBank/DDBJ whole genome shotgun (WGS) entry which is preliminary data.</text>
</comment>
<feature type="region of interest" description="Disordered" evidence="1">
    <location>
        <begin position="331"/>
        <end position="357"/>
    </location>
</feature>
<keyword evidence="3" id="KW-1185">Reference proteome</keyword>